<evidence type="ECO:0000313" key="2">
    <source>
        <dbReference type="EMBL" id="HDZ51500.1"/>
    </source>
</evidence>
<dbReference type="InterPro" id="IPR022073">
    <property type="entry name" value="T4BSS_DotH_IcmK"/>
</dbReference>
<name>A0A7V1BES2_9RHOB</name>
<dbReference type="Proteomes" id="UP000885704">
    <property type="component" value="Unassembled WGS sequence"/>
</dbReference>
<keyword evidence="1" id="KW-0732">Signal</keyword>
<accession>A0A7V1BES2</accession>
<dbReference type="Pfam" id="PF12293">
    <property type="entry name" value="T4BSS_DotH_IcmK"/>
    <property type="match status" value="1"/>
</dbReference>
<evidence type="ECO:0000313" key="3">
    <source>
        <dbReference type="Proteomes" id="UP000885704"/>
    </source>
</evidence>
<feature type="chain" id="PRO_5030817616" description="Intracellular multiplication protein IcmK" evidence="1">
    <location>
        <begin position="42"/>
        <end position="356"/>
    </location>
</feature>
<feature type="signal peptide" evidence="1">
    <location>
        <begin position="1"/>
        <end position="41"/>
    </location>
</feature>
<reference evidence="2" key="1">
    <citation type="journal article" date="2020" name="mSystems">
        <title>Genome- and Community-Level Interaction Insights into Carbon Utilization and Element Cycling Functions of Hydrothermarchaeota in Hydrothermal Sediment.</title>
        <authorList>
            <person name="Zhou Z."/>
            <person name="Liu Y."/>
            <person name="Xu W."/>
            <person name="Pan J."/>
            <person name="Luo Z.H."/>
            <person name="Li M."/>
        </authorList>
    </citation>
    <scope>NUCLEOTIDE SEQUENCE [LARGE SCALE GENOMIC DNA]</scope>
    <source>
        <strain evidence="2">HyVt-323</strain>
    </source>
</reference>
<dbReference type="AlphaFoldDB" id="A0A7V1BES2"/>
<evidence type="ECO:0008006" key="4">
    <source>
        <dbReference type="Google" id="ProtNLM"/>
    </source>
</evidence>
<evidence type="ECO:0000256" key="1">
    <source>
        <dbReference type="SAM" id="SignalP"/>
    </source>
</evidence>
<proteinExistence type="predicted"/>
<protein>
    <recommendedName>
        <fullName evidence="4">Intracellular multiplication protein IcmK</fullName>
    </recommendedName>
</protein>
<gene>
    <name evidence="2" type="ORF">ENH63_06855</name>
</gene>
<dbReference type="EMBL" id="DRFN01000017">
    <property type="protein sequence ID" value="HDZ51500.1"/>
    <property type="molecule type" value="Genomic_DNA"/>
</dbReference>
<comment type="caution">
    <text evidence="2">The sequence shown here is derived from an EMBL/GenBank/DDBJ whole genome shotgun (WGS) entry which is preliminary data.</text>
</comment>
<sequence>MQKGEKRHCEKRSFSKVAKMKINTATLAFMTLALSATTGYAQEDDILSKYRAQGGMLPVEAGSPPASTAGDKAGTPNGVPARAMADFLATGNEMSDEKIEGFNEAIDSAFPMTPEMIRRYRKILEENERAAQERPAPDEEITTSLISLEPGEPAPLLTVSPSIASVIGFYDATGAAWPIEQYVLGNTENFSAVHLGENSNNIILTPQGRIGYTNMVAKLQGFDKPVTVRIKISEDVADYRRDLQVMRMGPNAEVNNASAGGMTTTVSEAGDGLLLAAITGVDLPKSARAVNVMGVDAKGWVVDGDLYLRSRHALLSPSWTGSMSGPDGIRVYKINPASVALFSVGGQIVRADIKLP</sequence>
<dbReference type="RefSeq" id="WP_273052939.1">
    <property type="nucleotide sequence ID" value="NZ_DRFN01000017.1"/>
</dbReference>
<organism evidence="2 3">
    <name type="scientific">Sulfitobacter litoralis</name>
    <dbReference type="NCBI Taxonomy" id="335975"/>
    <lineage>
        <taxon>Bacteria</taxon>
        <taxon>Pseudomonadati</taxon>
        <taxon>Pseudomonadota</taxon>
        <taxon>Alphaproteobacteria</taxon>
        <taxon>Rhodobacterales</taxon>
        <taxon>Roseobacteraceae</taxon>
        <taxon>Sulfitobacter</taxon>
    </lineage>
</organism>